<evidence type="ECO:0000313" key="3">
    <source>
        <dbReference type="Proteomes" id="UP000006514"/>
    </source>
</evidence>
<feature type="region of interest" description="Disordered" evidence="1">
    <location>
        <begin position="409"/>
        <end position="434"/>
    </location>
</feature>
<evidence type="ECO:0000256" key="1">
    <source>
        <dbReference type="SAM" id="MobiDB-lite"/>
    </source>
</evidence>
<proteinExistence type="predicted"/>
<dbReference type="InParanoid" id="J0WMQ4"/>
<organism evidence="2 3">
    <name type="scientific">Auricularia subglabra (strain TFB-10046 / SS5)</name>
    <name type="common">White-rot fungus</name>
    <name type="synonym">Auricularia delicata (strain TFB10046)</name>
    <dbReference type="NCBI Taxonomy" id="717982"/>
    <lineage>
        <taxon>Eukaryota</taxon>
        <taxon>Fungi</taxon>
        <taxon>Dikarya</taxon>
        <taxon>Basidiomycota</taxon>
        <taxon>Agaricomycotina</taxon>
        <taxon>Agaricomycetes</taxon>
        <taxon>Auriculariales</taxon>
        <taxon>Auriculariaceae</taxon>
        <taxon>Auricularia</taxon>
    </lineage>
</organism>
<keyword evidence="3" id="KW-1185">Reference proteome</keyword>
<accession>J0WMQ4</accession>
<feature type="region of interest" description="Disordered" evidence="1">
    <location>
        <begin position="68"/>
        <end position="139"/>
    </location>
</feature>
<feature type="region of interest" description="Disordered" evidence="1">
    <location>
        <begin position="1"/>
        <end position="36"/>
    </location>
</feature>
<name>J0WMQ4_AURST</name>
<dbReference type="EMBL" id="JH688139">
    <property type="protein sequence ID" value="EJD33635.1"/>
    <property type="molecule type" value="Genomic_DNA"/>
</dbReference>
<protein>
    <submittedName>
        <fullName evidence="2">Uncharacterized protein</fullName>
    </submittedName>
</protein>
<dbReference type="Proteomes" id="UP000006514">
    <property type="component" value="Unassembled WGS sequence"/>
</dbReference>
<feature type="compositionally biased region" description="Low complexity" evidence="1">
    <location>
        <begin position="110"/>
        <end position="124"/>
    </location>
</feature>
<reference evidence="3" key="1">
    <citation type="journal article" date="2012" name="Science">
        <title>The Paleozoic origin of enzymatic lignin decomposition reconstructed from 31 fungal genomes.</title>
        <authorList>
            <person name="Floudas D."/>
            <person name="Binder M."/>
            <person name="Riley R."/>
            <person name="Barry K."/>
            <person name="Blanchette R.A."/>
            <person name="Henrissat B."/>
            <person name="Martinez A.T."/>
            <person name="Otillar R."/>
            <person name="Spatafora J.W."/>
            <person name="Yadav J.S."/>
            <person name="Aerts A."/>
            <person name="Benoit I."/>
            <person name="Boyd A."/>
            <person name="Carlson A."/>
            <person name="Copeland A."/>
            <person name="Coutinho P.M."/>
            <person name="de Vries R.P."/>
            <person name="Ferreira P."/>
            <person name="Findley K."/>
            <person name="Foster B."/>
            <person name="Gaskell J."/>
            <person name="Glotzer D."/>
            <person name="Gorecki P."/>
            <person name="Heitman J."/>
            <person name="Hesse C."/>
            <person name="Hori C."/>
            <person name="Igarashi K."/>
            <person name="Jurgens J.A."/>
            <person name="Kallen N."/>
            <person name="Kersten P."/>
            <person name="Kohler A."/>
            <person name="Kuees U."/>
            <person name="Kumar T.K.A."/>
            <person name="Kuo A."/>
            <person name="LaButti K."/>
            <person name="Larrondo L.F."/>
            <person name="Lindquist E."/>
            <person name="Ling A."/>
            <person name="Lombard V."/>
            <person name="Lucas S."/>
            <person name="Lundell T."/>
            <person name="Martin R."/>
            <person name="McLaughlin D.J."/>
            <person name="Morgenstern I."/>
            <person name="Morin E."/>
            <person name="Murat C."/>
            <person name="Nagy L.G."/>
            <person name="Nolan M."/>
            <person name="Ohm R.A."/>
            <person name="Patyshakuliyeva A."/>
            <person name="Rokas A."/>
            <person name="Ruiz-Duenas F.J."/>
            <person name="Sabat G."/>
            <person name="Salamov A."/>
            <person name="Samejima M."/>
            <person name="Schmutz J."/>
            <person name="Slot J.C."/>
            <person name="St John F."/>
            <person name="Stenlid J."/>
            <person name="Sun H."/>
            <person name="Sun S."/>
            <person name="Syed K."/>
            <person name="Tsang A."/>
            <person name="Wiebenga A."/>
            <person name="Young D."/>
            <person name="Pisabarro A."/>
            <person name="Eastwood D.C."/>
            <person name="Martin F."/>
            <person name="Cullen D."/>
            <person name="Grigoriev I.V."/>
            <person name="Hibbett D.S."/>
        </authorList>
    </citation>
    <scope>NUCLEOTIDE SEQUENCE [LARGE SCALE GENOMIC DNA]</scope>
    <source>
        <strain evidence="3">TFB10046</strain>
    </source>
</reference>
<dbReference type="KEGG" id="adl:AURDEDRAFT_131577"/>
<feature type="compositionally biased region" description="Polar residues" evidence="1">
    <location>
        <begin position="87"/>
        <end position="96"/>
    </location>
</feature>
<dbReference type="AlphaFoldDB" id="J0WMQ4"/>
<sequence length="450" mass="48860">MAKDFHGLSERMVPGKSAITARRGPPPPEPSSHARKFNRSLVSQIAVLDNTSQRAAAVIIRPLPMVSDDLDATPRASRAKRKLSTRRVITSSPETSSVEEDVSGNESESGRTGRILTRSSSRSSTRTEDDIPPQPPCTDLIQAGFRFDEPLPEHLASAQDGLPSGIVETADRLCHAWDAHWRLLQAGTSNKAPTMVLWKNQAALLINDACRLAAQWPADCLNRVFALASLVADVDKTWELPDEMSLGRWAPDSAQYKAANVIRVDTLYSPVNRPCGQCGTKVNKPCTAMASSRKEKCYPCFFLSRKCSFIEGAKAAPSERVSGEIWASMLNRPVTKRVAAAKKKSTTSNRASQDDESTEGSSRDTSDAENVDQGTAEVDAVKAAVSSAARFRPQWSDIQGEQLVYRLDDEDGDGQGFVVGGPPARETVEEDEDIGGDKELEGVLALVVRP</sequence>
<feature type="region of interest" description="Disordered" evidence="1">
    <location>
        <begin position="337"/>
        <end position="374"/>
    </location>
</feature>
<gene>
    <name evidence="2" type="ORF">AURDEDRAFT_131577</name>
</gene>
<evidence type="ECO:0000313" key="2">
    <source>
        <dbReference type="EMBL" id="EJD33635.1"/>
    </source>
</evidence>